<dbReference type="InterPro" id="IPR036291">
    <property type="entry name" value="NAD(P)-bd_dom_sf"/>
</dbReference>
<evidence type="ECO:0000313" key="6">
    <source>
        <dbReference type="Proteomes" id="UP000825701"/>
    </source>
</evidence>
<accession>A0A9E6UJA4</accession>
<dbReference type="Proteomes" id="UP000825701">
    <property type="component" value="Chromosome"/>
</dbReference>
<dbReference type="RefSeq" id="WP_261405053.1">
    <property type="nucleotide sequence ID" value="NZ_CP081869.1"/>
</dbReference>
<dbReference type="SMART" id="SM00822">
    <property type="entry name" value="PKS_KR"/>
    <property type="match status" value="1"/>
</dbReference>
<dbReference type="KEGG" id="cmet:K6K41_10325"/>
<protein>
    <submittedName>
        <fullName evidence="5">SDR family NAD(P)-dependent oxidoreductase</fullName>
    </submittedName>
</protein>
<dbReference type="PRINTS" id="PR00081">
    <property type="entry name" value="GDHRDH"/>
</dbReference>
<dbReference type="PIRSF" id="PIRSF000126">
    <property type="entry name" value="11-beta-HSD1"/>
    <property type="match status" value="1"/>
</dbReference>
<dbReference type="InterPro" id="IPR051019">
    <property type="entry name" value="VLCFA-Steroid_DH"/>
</dbReference>
<keyword evidence="6" id="KW-1185">Reference proteome</keyword>
<evidence type="ECO:0000313" key="5">
    <source>
        <dbReference type="EMBL" id="QZO01728.1"/>
    </source>
</evidence>
<dbReference type="InterPro" id="IPR057326">
    <property type="entry name" value="KR_dom"/>
</dbReference>
<dbReference type="SUPFAM" id="SSF51735">
    <property type="entry name" value="NAD(P)-binding Rossmann-fold domains"/>
    <property type="match status" value="1"/>
</dbReference>
<evidence type="ECO:0000256" key="1">
    <source>
        <dbReference type="ARBA" id="ARBA00004240"/>
    </source>
</evidence>
<comment type="subcellular location">
    <subcellularLocation>
        <location evidence="1">Endoplasmic reticulum</location>
    </subcellularLocation>
</comment>
<comment type="similarity">
    <text evidence="2">Belongs to the short-chain dehydrogenases/reductases (SDR) family.</text>
</comment>
<dbReference type="PROSITE" id="PS00061">
    <property type="entry name" value="ADH_SHORT"/>
    <property type="match status" value="1"/>
</dbReference>
<dbReference type="AlphaFoldDB" id="A0A9E6UJA4"/>
<dbReference type="PANTHER" id="PTHR43899:SF13">
    <property type="entry name" value="RH59310P"/>
    <property type="match status" value="1"/>
</dbReference>
<dbReference type="Pfam" id="PF00106">
    <property type="entry name" value="adh_short"/>
    <property type="match status" value="1"/>
</dbReference>
<keyword evidence="3" id="KW-0560">Oxidoreductase</keyword>
<dbReference type="InterPro" id="IPR020904">
    <property type="entry name" value="Sc_DH/Rdtase_CS"/>
</dbReference>
<organism evidence="5 6">
    <name type="scientific">Chenggangzhangella methanolivorans</name>
    <dbReference type="NCBI Taxonomy" id="1437009"/>
    <lineage>
        <taxon>Bacteria</taxon>
        <taxon>Pseudomonadati</taxon>
        <taxon>Pseudomonadota</taxon>
        <taxon>Alphaproteobacteria</taxon>
        <taxon>Hyphomicrobiales</taxon>
        <taxon>Methylopilaceae</taxon>
        <taxon>Chenggangzhangella</taxon>
    </lineage>
</organism>
<name>A0A9E6UJA4_9HYPH</name>
<dbReference type="Gene3D" id="3.40.50.720">
    <property type="entry name" value="NAD(P)-binding Rossmann-like Domain"/>
    <property type="match status" value="1"/>
</dbReference>
<feature type="domain" description="Ketoreductase" evidence="4">
    <location>
        <begin position="21"/>
        <end position="202"/>
    </location>
</feature>
<evidence type="ECO:0000259" key="4">
    <source>
        <dbReference type="SMART" id="SM00822"/>
    </source>
</evidence>
<sequence length="279" mass="28658">MSLQASDRAGNPSPNLRRYGPWALVTGASDGIGRAIAEQLAQDGFNLVLVARRQEALEALAADLGRNGVETRVVASDLGPRGGAAQLDKATAELDIGLVVAAAGFGTSGALLDASLETELDMVDLNCRSVVEISTVFGRRLAARGRGGLVLFSSVLAFQGAAGAANYAATKAFVQSLADGLSRELKPRGVDVLATAPGPTHSGFASRANMNMGFAATTKDVARATIAALGRSGTVRPGFVAKFLGWSLAPLPRGARTTIMGHAMASMRPKKTVAKAEVA</sequence>
<dbReference type="InterPro" id="IPR002347">
    <property type="entry name" value="SDR_fam"/>
</dbReference>
<dbReference type="EMBL" id="CP081869">
    <property type="protein sequence ID" value="QZO01728.1"/>
    <property type="molecule type" value="Genomic_DNA"/>
</dbReference>
<gene>
    <name evidence="5" type="ORF">K6K41_10325</name>
</gene>
<evidence type="ECO:0000256" key="3">
    <source>
        <dbReference type="ARBA" id="ARBA00023002"/>
    </source>
</evidence>
<evidence type="ECO:0000256" key="2">
    <source>
        <dbReference type="ARBA" id="ARBA00006484"/>
    </source>
</evidence>
<dbReference type="PANTHER" id="PTHR43899">
    <property type="entry name" value="RH59310P"/>
    <property type="match status" value="1"/>
</dbReference>
<proteinExistence type="inferred from homology"/>
<reference evidence="5" key="1">
    <citation type="submission" date="2021-08" db="EMBL/GenBank/DDBJ databases">
        <authorList>
            <person name="Zhang H."/>
            <person name="Xu M."/>
            <person name="Yu Z."/>
            <person name="Yang L."/>
            <person name="Cai Y."/>
        </authorList>
    </citation>
    <scope>NUCLEOTIDE SEQUENCE</scope>
    <source>
        <strain evidence="5">CHL1</strain>
    </source>
</reference>
<dbReference type="GO" id="GO:0016491">
    <property type="term" value="F:oxidoreductase activity"/>
    <property type="evidence" value="ECO:0007669"/>
    <property type="project" value="UniProtKB-KW"/>
</dbReference>